<evidence type="ECO:0000259" key="3">
    <source>
        <dbReference type="Pfam" id="PF24493"/>
    </source>
</evidence>
<evidence type="ECO:0008006" key="7">
    <source>
        <dbReference type="Google" id="ProtNLM"/>
    </source>
</evidence>
<keyword evidence="6" id="KW-1185">Reference proteome</keyword>
<comment type="caution">
    <text evidence="5">The sequence shown here is derived from an EMBL/GenBank/DDBJ whole genome shotgun (WGS) entry which is preliminary data.</text>
</comment>
<dbReference type="Pfam" id="PF24493">
    <property type="entry name" value="INTS4_8HBD"/>
    <property type="match status" value="1"/>
</dbReference>
<protein>
    <recommendedName>
        <fullName evidence="7">Integrator complex subunit 4</fullName>
    </recommendedName>
</protein>
<dbReference type="SUPFAM" id="SSF48371">
    <property type="entry name" value="ARM repeat"/>
    <property type="match status" value="1"/>
</dbReference>
<dbReference type="Gene3D" id="1.25.10.10">
    <property type="entry name" value="Leucine-rich Repeat Variant"/>
    <property type="match status" value="3"/>
</dbReference>
<feature type="domain" description="INTS4 8 helical bundle" evidence="3">
    <location>
        <begin position="627"/>
        <end position="833"/>
    </location>
</feature>
<dbReference type="PANTHER" id="PTHR20938">
    <property type="entry name" value="INTEGRATOR COMPLEX SUBUNIT 4"/>
    <property type="match status" value="1"/>
</dbReference>
<dbReference type="Proteomes" id="UP001642483">
    <property type="component" value="Unassembled WGS sequence"/>
</dbReference>
<keyword evidence="2" id="KW-0539">Nucleus</keyword>
<dbReference type="Pfam" id="PF25458">
    <property type="entry name" value="INTS4_C"/>
    <property type="match status" value="1"/>
</dbReference>
<name>A0ABP0EXU6_CLALP</name>
<proteinExistence type="predicted"/>
<sequence>MAVHLKKRAYEEFGHVIQEAPKLKLRKLRISKPSSSEPATLSAVSEDIQLDLEGQPSHIVLQILLKFSKQLPVSADHAQQICDILLKHFHSEKNTAVRAKIAWLLRRLSSTLGFHPLQTADKIIILMDAEVSGKVLAQLWSAALSIALRLTQEKSLHQKLVTMACSGLTDHHQEVRCCCLNVIGNLATNKNTSKLPSEKRWDQVNVHTLVADYFADPEPRVRSASLRALILMHQRGQRLELNVYEQSCAALNDDHEVVRLTAVELVWILSHVYPESLVKAPCSDEKIRLVDDAFAKICNLFNDSSYKVRAEAARLLGSMHLVSDSFLFQTLDKKLMSDLRRKKSLNEQAKEGFVEEFSSGAKWADDAVPREQNPDTTTLMNSGACGAFVHGLEDEMMEVRTAAVDSLTELASQRSNSSFAQAALDFLVDCLNDEIEAVRLNAVNSLHMIVEHVTLLEDQLDNVHSAMEDSSGDIRAGIHQLLSSCRLMSKSCLYDTVMMLLKNLNKYPQDRHSIWKTQQRLGKHHSELVYLLVPQLLSCHPFFDTSEPEMDDPSYISILILVFNAAESCPQMIQLFPEHVLRHYQYLRDSIPELVPQDIQLTTNTSGVDFCIQSPPHQSDSNNDPASFLQQTLARVRDLKGHETSTQRILLERTIHDLRHTVEIAPSLSSTAQCSADFLQAQLLLLKAVDKKSWSGSAQICCQHIAFAKPAADQIIQLTLELEHLYLGLSDEEVAMIRQLRIKAQALLFVLQLQELTAGKQSQPQQDNARLTSLCKKFFRMVEGLQIFLNDRSLTPDSFARTLFNELLKLSPQKHSLIIKFLQPLLSHYSASEVDFNNKVQRSSVVVQQPQPRFDAPITFSAGLAACVHVEATLLNVVNPVSEIRIRVMYPDMSCQLFELHSYDVKQLSPFRHQIKSKIYLSHTQWSDSCVIKLSFVKIHNKRVVLQNCQKESATDHGNGQLQLCKPVSLTIHPKPAIRV</sequence>
<comment type="subcellular location">
    <subcellularLocation>
        <location evidence="1">Nucleus</location>
    </subcellularLocation>
</comment>
<dbReference type="EMBL" id="CAWYQH010000001">
    <property type="protein sequence ID" value="CAK8671203.1"/>
    <property type="molecule type" value="Genomic_DNA"/>
</dbReference>
<dbReference type="InterPro" id="IPR057412">
    <property type="entry name" value="INTS4_C"/>
</dbReference>
<gene>
    <name evidence="5" type="ORF">CVLEPA_LOCUS214</name>
</gene>
<evidence type="ECO:0000259" key="4">
    <source>
        <dbReference type="Pfam" id="PF25458"/>
    </source>
</evidence>
<evidence type="ECO:0000256" key="1">
    <source>
        <dbReference type="ARBA" id="ARBA00004123"/>
    </source>
</evidence>
<organism evidence="5 6">
    <name type="scientific">Clavelina lepadiformis</name>
    <name type="common">Light-bulb sea squirt</name>
    <name type="synonym">Ascidia lepadiformis</name>
    <dbReference type="NCBI Taxonomy" id="159417"/>
    <lineage>
        <taxon>Eukaryota</taxon>
        <taxon>Metazoa</taxon>
        <taxon>Chordata</taxon>
        <taxon>Tunicata</taxon>
        <taxon>Ascidiacea</taxon>
        <taxon>Aplousobranchia</taxon>
        <taxon>Clavelinidae</taxon>
        <taxon>Clavelina</taxon>
    </lineage>
</organism>
<accession>A0ABP0EXU6</accession>
<dbReference type="InterPro" id="IPR011989">
    <property type="entry name" value="ARM-like"/>
</dbReference>
<evidence type="ECO:0000256" key="2">
    <source>
        <dbReference type="ARBA" id="ARBA00023242"/>
    </source>
</evidence>
<dbReference type="PANTHER" id="PTHR20938:SF0">
    <property type="entry name" value="INTEGRATOR COMPLEX SUBUNIT 4"/>
    <property type="match status" value="1"/>
</dbReference>
<dbReference type="InterPro" id="IPR056235">
    <property type="entry name" value="INTS4_8HBD"/>
</dbReference>
<evidence type="ECO:0000313" key="5">
    <source>
        <dbReference type="EMBL" id="CAK8671203.1"/>
    </source>
</evidence>
<reference evidence="5 6" key="1">
    <citation type="submission" date="2024-02" db="EMBL/GenBank/DDBJ databases">
        <authorList>
            <person name="Daric V."/>
            <person name="Darras S."/>
        </authorList>
    </citation>
    <scope>NUCLEOTIDE SEQUENCE [LARGE SCALE GENOMIC DNA]</scope>
</reference>
<evidence type="ECO:0000313" key="6">
    <source>
        <dbReference type="Proteomes" id="UP001642483"/>
    </source>
</evidence>
<feature type="domain" description="Integrator complex subunit 4/Protein SIEL C-terminal Ig-like" evidence="4">
    <location>
        <begin position="847"/>
        <end position="976"/>
    </location>
</feature>
<dbReference type="InterPro" id="IPR016024">
    <property type="entry name" value="ARM-type_fold"/>
</dbReference>